<feature type="domain" description="DUF2231" evidence="2">
    <location>
        <begin position="3"/>
        <end position="137"/>
    </location>
</feature>
<dbReference type="EMBL" id="CP159510">
    <property type="protein sequence ID" value="XCJ17460.1"/>
    <property type="molecule type" value="Genomic_DNA"/>
</dbReference>
<keyword evidence="1" id="KW-0472">Membrane</keyword>
<keyword evidence="1" id="KW-1133">Transmembrane helix</keyword>
<sequence length="151" mass="16410">MSGIPLHPLLVHFPIALLLMGTVLQIVAIWKKKFFDKAALLLLSTGFISGVAAYLSGGGAVRFAAAHWGSAYKSLAEIHELYAFATMVLFGIAISLRMLLHYFRRKFLMPLILVFCILGSVTLGITGHYGGQMVYVQKHAGSAVTTLTVSR</sequence>
<gene>
    <name evidence="3" type="ORF">ABNN70_02730</name>
</gene>
<keyword evidence="1" id="KW-0812">Transmembrane</keyword>
<organism evidence="3">
    <name type="scientific">Sporolactobacillus sp. Y61</name>
    <dbReference type="NCBI Taxonomy" id="3160863"/>
    <lineage>
        <taxon>Bacteria</taxon>
        <taxon>Bacillati</taxon>
        <taxon>Bacillota</taxon>
        <taxon>Bacilli</taxon>
        <taxon>Bacillales</taxon>
        <taxon>Sporolactobacillaceae</taxon>
        <taxon>Sporolactobacillus</taxon>
    </lineage>
</organism>
<dbReference type="Pfam" id="PF09990">
    <property type="entry name" value="DUF2231"/>
    <property type="match status" value="1"/>
</dbReference>
<reference evidence="3" key="1">
    <citation type="submission" date="2024-06" db="EMBL/GenBank/DDBJ databases">
        <authorList>
            <person name="Fan A."/>
            <person name="Zhang F.Y."/>
            <person name="Zhang L."/>
        </authorList>
    </citation>
    <scope>NUCLEOTIDE SEQUENCE</scope>
    <source>
        <strain evidence="3">Y61</strain>
    </source>
</reference>
<dbReference type="InterPro" id="IPR019251">
    <property type="entry name" value="DUF2231_TM"/>
</dbReference>
<evidence type="ECO:0000313" key="3">
    <source>
        <dbReference type="EMBL" id="XCJ17460.1"/>
    </source>
</evidence>
<dbReference type="RefSeq" id="WP_129930277.1">
    <property type="nucleotide sequence ID" value="NZ_CP159510.1"/>
</dbReference>
<proteinExistence type="predicted"/>
<protein>
    <submittedName>
        <fullName evidence="3">DUF2231 domain-containing protein</fullName>
    </submittedName>
</protein>
<accession>A0AAU8IHA5</accession>
<evidence type="ECO:0000256" key="1">
    <source>
        <dbReference type="SAM" id="Phobius"/>
    </source>
</evidence>
<feature type="transmembrane region" description="Helical" evidence="1">
    <location>
        <begin position="107"/>
        <end position="129"/>
    </location>
</feature>
<feature type="transmembrane region" description="Helical" evidence="1">
    <location>
        <begin position="40"/>
        <end position="61"/>
    </location>
</feature>
<evidence type="ECO:0000259" key="2">
    <source>
        <dbReference type="Pfam" id="PF09990"/>
    </source>
</evidence>
<dbReference type="AlphaFoldDB" id="A0AAU8IHA5"/>
<feature type="transmembrane region" description="Helical" evidence="1">
    <location>
        <begin position="6"/>
        <end position="28"/>
    </location>
</feature>
<feature type="transmembrane region" description="Helical" evidence="1">
    <location>
        <begin position="81"/>
        <end position="100"/>
    </location>
</feature>
<name>A0AAU8IHA5_9BACL</name>